<feature type="signal peptide" evidence="1">
    <location>
        <begin position="1"/>
        <end position="20"/>
    </location>
</feature>
<protein>
    <submittedName>
        <fullName evidence="2">Glucuronan lyase A</fullName>
    </submittedName>
</protein>
<proteinExistence type="predicted"/>
<accession>A0A8H4P2M2</accession>
<sequence>MKAVIGFAVASIAIFTPSSAKRIFYNAGDLDGWDYILKENNGTVQVDKEITYDGDTSIKMTQTYTPGYKGRYHSEVHHNNRGYKRGDEFFYGFSFRLAEDWDFQPQSYNLAQFIANREGAGCGNDDWKPSTLFWLEDDQLASRIVSGPFWQPNCTRDIEEFRNLTAIRAGEWYRVMVHASWQNDTLGFYKMWVDDKPVLNLQNRKTTLDDDSIYQLHVGLYANGWHDDEEMLGNQTYRQVWYNEIVMGTELLDVQIGKADALEYN</sequence>
<dbReference type="Proteomes" id="UP000605986">
    <property type="component" value="Unassembled WGS sequence"/>
</dbReference>
<keyword evidence="2" id="KW-0456">Lyase</keyword>
<name>A0A8H4P2M2_9HYPO</name>
<comment type="caution">
    <text evidence="2">The sequence shown here is derived from an EMBL/GenBank/DDBJ whole genome shotgun (WGS) entry which is preliminary data.</text>
</comment>
<dbReference type="EMBL" id="JAADJG010000472">
    <property type="protein sequence ID" value="KAF4446207.1"/>
    <property type="molecule type" value="Genomic_DNA"/>
</dbReference>
<evidence type="ECO:0000256" key="1">
    <source>
        <dbReference type="SAM" id="SignalP"/>
    </source>
</evidence>
<evidence type="ECO:0000313" key="3">
    <source>
        <dbReference type="Proteomes" id="UP000605986"/>
    </source>
</evidence>
<reference evidence="2" key="1">
    <citation type="submission" date="2020-01" db="EMBL/GenBank/DDBJ databases">
        <title>Identification and distribution of gene clusters putatively required for synthesis of sphingolipid metabolism inhibitors in phylogenetically diverse species of the filamentous fungus Fusarium.</title>
        <authorList>
            <person name="Kim H.-S."/>
            <person name="Busman M."/>
            <person name="Brown D.W."/>
            <person name="Divon H."/>
            <person name="Uhlig S."/>
            <person name="Proctor R.H."/>
        </authorList>
    </citation>
    <scope>NUCLEOTIDE SEQUENCE</scope>
    <source>
        <strain evidence="2">NRRL 53441</strain>
    </source>
</reference>
<dbReference type="AlphaFoldDB" id="A0A8H4P2M2"/>
<dbReference type="Gene3D" id="2.60.120.200">
    <property type="match status" value="1"/>
</dbReference>
<organism evidence="2 3">
    <name type="scientific">Fusarium austroafricanum</name>
    <dbReference type="NCBI Taxonomy" id="2364996"/>
    <lineage>
        <taxon>Eukaryota</taxon>
        <taxon>Fungi</taxon>
        <taxon>Dikarya</taxon>
        <taxon>Ascomycota</taxon>
        <taxon>Pezizomycotina</taxon>
        <taxon>Sordariomycetes</taxon>
        <taxon>Hypocreomycetidae</taxon>
        <taxon>Hypocreales</taxon>
        <taxon>Nectriaceae</taxon>
        <taxon>Fusarium</taxon>
        <taxon>Fusarium concolor species complex</taxon>
    </lineage>
</organism>
<evidence type="ECO:0000313" key="2">
    <source>
        <dbReference type="EMBL" id="KAF4446207.1"/>
    </source>
</evidence>
<dbReference type="InterPro" id="IPR025975">
    <property type="entry name" value="Polysacc_lyase"/>
</dbReference>
<gene>
    <name evidence="2" type="ORF">F53441_10183</name>
</gene>
<dbReference type="OrthoDB" id="3889489at2759"/>
<keyword evidence="3" id="KW-1185">Reference proteome</keyword>
<dbReference type="Pfam" id="PF14099">
    <property type="entry name" value="Polysacc_lyase"/>
    <property type="match status" value="1"/>
</dbReference>
<dbReference type="GO" id="GO:0016829">
    <property type="term" value="F:lyase activity"/>
    <property type="evidence" value="ECO:0007669"/>
    <property type="project" value="UniProtKB-KW"/>
</dbReference>
<keyword evidence="1" id="KW-0732">Signal</keyword>
<feature type="chain" id="PRO_5034354285" evidence="1">
    <location>
        <begin position="21"/>
        <end position="265"/>
    </location>
</feature>